<accession>A0A2W2GAS4</accession>
<sequence>MVRFFAGFRTEYSPSVGDLFVVGVVVGGFAVPAAFQARMPLVGITAALVLRGSFILAGPATCYPSARS</sequence>
<keyword evidence="1" id="KW-0472">Membrane</keyword>
<name>A0A2W2GAS4_9ACTN</name>
<keyword evidence="3" id="KW-1185">Reference proteome</keyword>
<dbReference type="EMBL" id="POUA01000105">
    <property type="protein sequence ID" value="PZG45501.1"/>
    <property type="molecule type" value="Genomic_DNA"/>
</dbReference>
<proteinExistence type="predicted"/>
<dbReference type="Proteomes" id="UP000248544">
    <property type="component" value="Unassembled WGS sequence"/>
</dbReference>
<keyword evidence="1" id="KW-1133">Transmembrane helix</keyword>
<keyword evidence="1" id="KW-0812">Transmembrane</keyword>
<evidence type="ECO:0000313" key="2">
    <source>
        <dbReference type="EMBL" id="PZG45501.1"/>
    </source>
</evidence>
<feature type="transmembrane region" description="Helical" evidence="1">
    <location>
        <begin position="41"/>
        <end position="63"/>
    </location>
</feature>
<dbReference type="AlphaFoldDB" id="A0A2W2GAS4"/>
<feature type="transmembrane region" description="Helical" evidence="1">
    <location>
        <begin position="12"/>
        <end position="35"/>
    </location>
</feature>
<protein>
    <submittedName>
        <fullName evidence="2">Uncharacterized protein</fullName>
    </submittedName>
</protein>
<reference evidence="2 3" key="1">
    <citation type="submission" date="2018-01" db="EMBL/GenBank/DDBJ databases">
        <title>Draft genome sequence of Sphaerisporangium sp. 7K107.</title>
        <authorList>
            <person name="Sahin N."/>
            <person name="Saygin H."/>
            <person name="Ay H."/>
        </authorList>
    </citation>
    <scope>NUCLEOTIDE SEQUENCE [LARGE SCALE GENOMIC DNA]</scope>
    <source>
        <strain evidence="2 3">7K107</strain>
    </source>
</reference>
<evidence type="ECO:0000256" key="1">
    <source>
        <dbReference type="SAM" id="Phobius"/>
    </source>
</evidence>
<evidence type="ECO:0000313" key="3">
    <source>
        <dbReference type="Proteomes" id="UP000248544"/>
    </source>
</evidence>
<organism evidence="2 3">
    <name type="scientific">Spongiactinospora gelatinilytica</name>
    <dbReference type="NCBI Taxonomy" id="2666298"/>
    <lineage>
        <taxon>Bacteria</taxon>
        <taxon>Bacillati</taxon>
        <taxon>Actinomycetota</taxon>
        <taxon>Actinomycetes</taxon>
        <taxon>Streptosporangiales</taxon>
        <taxon>Streptosporangiaceae</taxon>
        <taxon>Spongiactinospora</taxon>
    </lineage>
</organism>
<gene>
    <name evidence="2" type="ORF">C1I98_15370</name>
</gene>
<comment type="caution">
    <text evidence="2">The sequence shown here is derived from an EMBL/GenBank/DDBJ whole genome shotgun (WGS) entry which is preliminary data.</text>
</comment>